<gene>
    <name evidence="2" type="ORF">DWU99_12655</name>
</gene>
<dbReference type="EMBL" id="QRBF01000004">
    <property type="protein sequence ID" value="RDS83379.1"/>
    <property type="molecule type" value="Genomic_DNA"/>
</dbReference>
<dbReference type="AlphaFoldDB" id="A0A370X4N3"/>
<dbReference type="OrthoDB" id="6853546at2"/>
<comment type="caution">
    <text evidence="2">The sequence shown here is derived from an EMBL/GenBank/DDBJ whole genome shotgun (WGS) entry which is preliminary data.</text>
</comment>
<dbReference type="PROSITE" id="PS51257">
    <property type="entry name" value="PROKAR_LIPOPROTEIN"/>
    <property type="match status" value="1"/>
</dbReference>
<sequence>MKALIASLLVLSTTMLLASCKDTQNVDAKLNPHPIPYEITLIIDGAPGPFDSVGGFMQYEVTNLDCVPETGGPFNPLRLSPKADPRIIFQKMSNNVYRGTVYVGYFQDEDYFGLGVCHWSLNAATVELKINKLTMVSYLDPEQLPAQKPVTTYFVREDYLNNDLERGSVGELGRTKYPPNRQDSIFSIALTPKDIAP</sequence>
<name>A0A370X4N3_9GAMM</name>
<keyword evidence="1" id="KW-0732">Signal</keyword>
<evidence type="ECO:0000256" key="1">
    <source>
        <dbReference type="SAM" id="SignalP"/>
    </source>
</evidence>
<organism evidence="2 3">
    <name type="scientific">Dyella psychrodurans</name>
    <dbReference type="NCBI Taxonomy" id="1927960"/>
    <lineage>
        <taxon>Bacteria</taxon>
        <taxon>Pseudomonadati</taxon>
        <taxon>Pseudomonadota</taxon>
        <taxon>Gammaproteobacteria</taxon>
        <taxon>Lysobacterales</taxon>
        <taxon>Rhodanobacteraceae</taxon>
        <taxon>Dyella</taxon>
    </lineage>
</organism>
<dbReference type="RefSeq" id="WP_115478419.1">
    <property type="nucleotide sequence ID" value="NZ_QRBF01000004.1"/>
</dbReference>
<protein>
    <submittedName>
        <fullName evidence="2">Uncharacterized protein</fullName>
    </submittedName>
</protein>
<evidence type="ECO:0000313" key="2">
    <source>
        <dbReference type="EMBL" id="RDS83379.1"/>
    </source>
</evidence>
<feature type="chain" id="PRO_5017058780" evidence="1">
    <location>
        <begin position="19"/>
        <end position="197"/>
    </location>
</feature>
<dbReference type="Proteomes" id="UP000255334">
    <property type="component" value="Unassembled WGS sequence"/>
</dbReference>
<accession>A0A370X4N3</accession>
<evidence type="ECO:0000313" key="3">
    <source>
        <dbReference type="Proteomes" id="UP000255334"/>
    </source>
</evidence>
<reference evidence="2 3" key="1">
    <citation type="submission" date="2018-07" db="EMBL/GenBank/DDBJ databases">
        <title>Dyella monticola sp. nov. and Dyella psychrodurans sp. nov. isolated from monsoon evergreen broad-leaved forest soil of Dinghu Mountain, China.</title>
        <authorList>
            <person name="Gao Z."/>
            <person name="Qiu L."/>
        </authorList>
    </citation>
    <scope>NUCLEOTIDE SEQUENCE [LARGE SCALE GENOMIC DNA]</scope>
    <source>
        <strain evidence="2 3">4MSK11</strain>
    </source>
</reference>
<feature type="signal peptide" evidence="1">
    <location>
        <begin position="1"/>
        <end position="18"/>
    </location>
</feature>
<keyword evidence="3" id="KW-1185">Reference proteome</keyword>
<proteinExistence type="predicted"/>